<comment type="caution">
    <text evidence="2">The sequence shown here is derived from an EMBL/GenBank/DDBJ whole genome shotgun (WGS) entry which is preliminary data.</text>
</comment>
<proteinExistence type="predicted"/>
<name>A0A8H3LEX6_9GLOM</name>
<evidence type="ECO:0000256" key="1">
    <source>
        <dbReference type="SAM" id="MobiDB-lite"/>
    </source>
</evidence>
<dbReference type="Proteomes" id="UP000615446">
    <property type="component" value="Unassembled WGS sequence"/>
</dbReference>
<accession>A0A8H3LEX6</accession>
<organism evidence="2 3">
    <name type="scientific">Rhizophagus clarus</name>
    <dbReference type="NCBI Taxonomy" id="94130"/>
    <lineage>
        <taxon>Eukaryota</taxon>
        <taxon>Fungi</taxon>
        <taxon>Fungi incertae sedis</taxon>
        <taxon>Mucoromycota</taxon>
        <taxon>Glomeromycotina</taxon>
        <taxon>Glomeromycetes</taxon>
        <taxon>Glomerales</taxon>
        <taxon>Glomeraceae</taxon>
        <taxon>Rhizophagus</taxon>
    </lineage>
</organism>
<sequence length="450" mass="52489">MIFDSSTKNRAKIALDSDCNNMITQGHSKFEKIDDFQLAIPLHEEDPSCAKEISNDISIPFLDSVFNFFVELEKSAFKSVVYSQGKGLELKHTAGLMNFSVPNIQVIEPAARRIRISESDNNNVVGYKVSFISPTNQLDPNIIKIGYEIRRFLPLIQKVPEIVPIFNNYGTNYRQIRESLLKYLEGLKDDDQFDYSKFPFCKRPNLEDFTLNNTNSISNEQVTTQDYLSYQKSAFVPIIPCPNIISVEEISKLSETEANNKKCEAIEKLNNHMFHCAKGSGVSKDVIEIERRRKLRFVVEFWRSYTKLEDFCYHNFPRKKGERASSKAREVIEKFTENIKEEFVIREFNRIKTVAPHVTSFMKEINYEWKIVDLFEELKYGFFETTLNNNNIRGIFLHLIKTGNVINVKDYQIIKENEKQLTRAQKRKQNNDGKKKTKQKKISYNIQLEK</sequence>
<dbReference type="AlphaFoldDB" id="A0A8H3LEX6"/>
<dbReference type="OrthoDB" id="2313200at2759"/>
<feature type="region of interest" description="Disordered" evidence="1">
    <location>
        <begin position="422"/>
        <end position="450"/>
    </location>
</feature>
<evidence type="ECO:0000313" key="3">
    <source>
        <dbReference type="Proteomes" id="UP000615446"/>
    </source>
</evidence>
<gene>
    <name evidence="2" type="ORF">RCL2_001171700</name>
</gene>
<protein>
    <submittedName>
        <fullName evidence="2">Uncharacterized protein</fullName>
    </submittedName>
</protein>
<dbReference type="EMBL" id="BLAL01000081">
    <property type="protein sequence ID" value="GES84602.1"/>
    <property type="molecule type" value="Genomic_DNA"/>
</dbReference>
<reference evidence="2" key="1">
    <citation type="submission" date="2019-10" db="EMBL/GenBank/DDBJ databases">
        <title>Conservation and host-specific expression of non-tandemly repeated heterogenous ribosome RNA gene in arbuscular mycorrhizal fungi.</title>
        <authorList>
            <person name="Maeda T."/>
            <person name="Kobayashi Y."/>
            <person name="Nakagawa T."/>
            <person name="Ezawa T."/>
            <person name="Yamaguchi K."/>
            <person name="Bino T."/>
            <person name="Nishimoto Y."/>
            <person name="Shigenobu S."/>
            <person name="Kawaguchi M."/>
        </authorList>
    </citation>
    <scope>NUCLEOTIDE SEQUENCE</scope>
    <source>
        <strain evidence="2">HR1</strain>
    </source>
</reference>
<evidence type="ECO:0000313" key="2">
    <source>
        <dbReference type="EMBL" id="GES84602.1"/>
    </source>
</evidence>